<dbReference type="PATRIC" id="fig|817.51.peg.837"/>
<evidence type="ECO:0000256" key="1">
    <source>
        <dbReference type="ARBA" id="ARBA00022801"/>
    </source>
</evidence>
<dbReference type="Proteomes" id="UP000036847">
    <property type="component" value="Chromosome"/>
</dbReference>
<protein>
    <submittedName>
        <fullName evidence="4">Sialate O-acetylesterase</fullName>
    </submittedName>
</protein>
<proteinExistence type="predicted"/>
<reference evidence="4 5" key="3">
    <citation type="submission" date="2019-03" db="EMBL/GenBank/DDBJ databases">
        <title>Complete genome assembly of MDR B. fragilis.</title>
        <authorList>
            <person name="Sydenham T.V."/>
            <person name="Hasman H."/>
            <person name="Justesen U.S."/>
        </authorList>
    </citation>
    <scope>NUCLEOTIDE SEQUENCE [LARGE SCALE GENOMIC DNA]</scope>
    <source>
        <strain evidence="4 5">DCMSKEJBY0001B</strain>
    </source>
</reference>
<dbReference type="Pfam" id="PF03629">
    <property type="entry name" value="SASA"/>
    <property type="match status" value="1"/>
</dbReference>
<accession>A0A0I9S0G8</accession>
<evidence type="ECO:0000313" key="4">
    <source>
        <dbReference type="EMBL" id="QCQ47053.1"/>
    </source>
</evidence>
<dbReference type="EMBL" id="JMZZ02000217">
    <property type="protein sequence ID" value="KFX73537.1"/>
    <property type="molecule type" value="Genomic_DNA"/>
</dbReference>
<dbReference type="GO" id="GO:0005975">
    <property type="term" value="P:carbohydrate metabolic process"/>
    <property type="evidence" value="ECO:0007669"/>
    <property type="project" value="TreeGrafter"/>
</dbReference>
<dbReference type="GO" id="GO:0001681">
    <property type="term" value="F:sialate O-acetylesterase activity"/>
    <property type="evidence" value="ECO:0007669"/>
    <property type="project" value="InterPro"/>
</dbReference>
<dbReference type="OrthoDB" id="9816001at2"/>
<keyword evidence="1" id="KW-0378">Hydrolase</keyword>
<dbReference type="PANTHER" id="PTHR22901">
    <property type="entry name" value="SIALATE O-ACETYLESTERASE"/>
    <property type="match status" value="1"/>
</dbReference>
<dbReference type="InterPro" id="IPR005181">
    <property type="entry name" value="SASA"/>
</dbReference>
<organism evidence="3">
    <name type="scientific">Bacteroides fragilis</name>
    <dbReference type="NCBI Taxonomy" id="817"/>
    <lineage>
        <taxon>Bacteria</taxon>
        <taxon>Pseudomonadati</taxon>
        <taxon>Bacteroidota</taxon>
        <taxon>Bacteroidia</taxon>
        <taxon>Bacteroidales</taxon>
        <taxon>Bacteroidaceae</taxon>
        <taxon>Bacteroides</taxon>
    </lineage>
</organism>
<evidence type="ECO:0000259" key="2">
    <source>
        <dbReference type="Pfam" id="PF03629"/>
    </source>
</evidence>
<gene>
    <name evidence="4" type="ORF">EC80_020585</name>
    <name evidence="3" type="ORF">EE52_0217395</name>
</gene>
<feature type="domain" description="Sialate O-acetylesterase" evidence="2">
    <location>
        <begin position="116"/>
        <end position="360"/>
    </location>
</feature>
<dbReference type="AlphaFoldDB" id="A0A0I9S0G8"/>
<reference evidence="3" key="1">
    <citation type="book" date="2014" name="THE 24TH EUROPEAN CONGRESS OF CLINICAL MICROBIOLOGY AND INFECTIOUS DISEASES" publisher="ECCMID 2014" city="Barcelona, Spain">
        <title>Identification of resistance genes in three multidrug-resistant Bacteroides fragilis isolates by whole genome sequencing.</title>
        <editorList>
            <person name="Unknown"/>
            <person name="A."/>
        </editorList>
        <authorList>
            <person name="Sydenham T.V."/>
            <person name="Hasman H."/>
            <person name="Wang M."/>
            <person name="Soki J."/>
            <person name="Nagy E."/>
            <person name="Justesen U.S."/>
        </authorList>
    </citation>
    <scope>NUCLEOTIDE SEQUENCE</scope>
    <source>
        <strain evidence="3">DCMOUH0018B</strain>
        <strain evidence="4">DCMSKEJBY0001B</strain>
    </source>
</reference>
<dbReference type="InterPro" id="IPR036514">
    <property type="entry name" value="SGNH_hydro_sf"/>
</dbReference>
<evidence type="ECO:0000313" key="3">
    <source>
        <dbReference type="EMBL" id="KFX73537.1"/>
    </source>
</evidence>
<dbReference type="SUPFAM" id="SSF52266">
    <property type="entry name" value="SGNH hydrolase"/>
    <property type="match status" value="1"/>
</dbReference>
<sequence>MNVSRRIAFLSLVLCSSLIIKGQTSTRLSLPAIFSNHIVLQQQSSAPIWGWGEAGTKVKIVGSWAQKDTIETLIDDCGHWKTQIPTTQHGGPYTLQLFSNNMKGNKIELKDVMLGEVWLCSGQSNMEWCPNNGIPNQQEEIATAIHPNLRFFSLNKQGSRTLQEDCYAQWEKCTPEVMRQRSAVAYFFGKHLQQKLNVPIGLIVSAWGGTPAEVWTPREVVMGTPLIKDAIIDKTYPWWPVEPGVLYNSMIHPLMPYDIAGTIWYQGESNRDNPSSYTTLIEKMVESWRSGFGKEFPFYMVQIAPFNYGSTHNGPALIREAQEEITRKVRNTALVVITDKGDPKTIHPIQKQEVGVRLANMALGKKYGLLKDGYESPTLEQMVVDKKKAILTFKHASKGLVCPEKEIRGLLIAGEDGRFVEAKAQIKGNKITVYSPKVKHPVAVRYCFDDATIGNLFNQEGLPVAPFRTDSNKRCNNQ</sequence>
<dbReference type="Gene3D" id="3.40.50.1110">
    <property type="entry name" value="SGNH hydrolase"/>
    <property type="match status" value="1"/>
</dbReference>
<dbReference type="PANTHER" id="PTHR22901:SF0">
    <property type="entry name" value="SIALATE O-ACETYLESTERASE"/>
    <property type="match status" value="1"/>
</dbReference>
<evidence type="ECO:0000313" key="5">
    <source>
        <dbReference type="Proteomes" id="UP000036847"/>
    </source>
</evidence>
<reference evidence="3" key="2">
    <citation type="submission" date="2014-07" db="EMBL/GenBank/DDBJ databases">
        <title>Genetics and epidemiology of antimicrobial resistance in B. fragilis group.</title>
        <authorList>
            <person name="Sydenham T.V."/>
            <person name="Hasman H."/>
            <person name="Kemp M."/>
            <person name="Justesen U.S."/>
        </authorList>
    </citation>
    <scope>NUCLEOTIDE SEQUENCE [LARGE SCALE GENOMIC DNA]</scope>
    <source>
        <strain evidence="3">DCMOUH0018B</strain>
    </source>
</reference>
<name>A0A0I9S0G8_BACFG</name>
<dbReference type="InterPro" id="IPR039329">
    <property type="entry name" value="SIAE"/>
</dbReference>
<dbReference type="RefSeq" id="WP_032535634.1">
    <property type="nucleotide sequence ID" value="NZ_CAEUHN010000023.1"/>
</dbReference>
<dbReference type="EMBL" id="CP036546">
    <property type="protein sequence ID" value="QCQ47053.1"/>
    <property type="molecule type" value="Genomic_DNA"/>
</dbReference>